<feature type="transmembrane region" description="Helical" evidence="6">
    <location>
        <begin position="228"/>
        <end position="246"/>
    </location>
</feature>
<keyword evidence="8" id="KW-1185">Reference proteome</keyword>
<gene>
    <name evidence="7" type="ORF">GCM10007940_34750</name>
</gene>
<evidence type="ECO:0000256" key="4">
    <source>
        <dbReference type="ARBA" id="ARBA00022989"/>
    </source>
</evidence>
<evidence type="ECO:0000313" key="7">
    <source>
        <dbReference type="EMBL" id="GLR18859.1"/>
    </source>
</evidence>
<keyword evidence="4 6" id="KW-1133">Transmembrane helix</keyword>
<dbReference type="Pfam" id="PF13440">
    <property type="entry name" value="Polysacc_synt_3"/>
    <property type="match status" value="1"/>
</dbReference>
<dbReference type="RefSeq" id="WP_235292806.1">
    <property type="nucleotide sequence ID" value="NZ_BSOH01000023.1"/>
</dbReference>
<dbReference type="PANTHER" id="PTHR30250">
    <property type="entry name" value="PST FAMILY PREDICTED COLANIC ACID TRANSPORTER"/>
    <property type="match status" value="1"/>
</dbReference>
<keyword evidence="2" id="KW-1003">Cell membrane</keyword>
<dbReference type="EMBL" id="BSOH01000023">
    <property type="protein sequence ID" value="GLR18859.1"/>
    <property type="molecule type" value="Genomic_DNA"/>
</dbReference>
<organism evidence="7 8">
    <name type="scientific">Portibacter lacus</name>
    <dbReference type="NCBI Taxonomy" id="1099794"/>
    <lineage>
        <taxon>Bacteria</taxon>
        <taxon>Pseudomonadati</taxon>
        <taxon>Bacteroidota</taxon>
        <taxon>Saprospiria</taxon>
        <taxon>Saprospirales</taxon>
        <taxon>Haliscomenobacteraceae</taxon>
        <taxon>Portibacter</taxon>
    </lineage>
</organism>
<evidence type="ECO:0000256" key="5">
    <source>
        <dbReference type="ARBA" id="ARBA00023136"/>
    </source>
</evidence>
<feature type="transmembrane region" description="Helical" evidence="6">
    <location>
        <begin position="307"/>
        <end position="334"/>
    </location>
</feature>
<feature type="transmembrane region" description="Helical" evidence="6">
    <location>
        <begin position="267"/>
        <end position="287"/>
    </location>
</feature>
<evidence type="ECO:0000256" key="1">
    <source>
        <dbReference type="ARBA" id="ARBA00004651"/>
    </source>
</evidence>
<sequence>MKLLYKAFLLNKLQSSFKKYKGELIYTSAGFYQPVVRLVSSFIVAAFVLPEMFGIIQAVALIGSYIAFLHFGVFNGLNRNLAFYKAQGQNEKVQHMVNASFQVSKWVSYLGLVTGISVTFYFLWSGRDLIYILSALSLTIVLFFTPRNLHYDTTYRSGQDFQKLGQILIKQSTLFASVSGLSYFLGYIGKILADVVNSISGFILRYRSQPIKPNAAGSKQDIVELAHVGFPLLLGGYFLSLFKVADQSIIALRLGTEDLGFYTISKLILLAVPVIPTTLGVLLYPRAAAQYGKTKNNKGLRPFFYKALLFNVIVVIPLCIVLYFLTPVIVHTFLPKYEAGIEAARINLLTCMTFVCYGPSIIIGVVRRNTPYVIFTGIILGLFWLVGLYITQGDSSIEDIAYLRFWFSLTLAIFTLGFSYYLTTLHDFRI</sequence>
<dbReference type="GO" id="GO:0005886">
    <property type="term" value="C:plasma membrane"/>
    <property type="evidence" value="ECO:0007669"/>
    <property type="project" value="UniProtKB-SubCell"/>
</dbReference>
<feature type="transmembrane region" description="Helical" evidence="6">
    <location>
        <begin position="55"/>
        <end position="77"/>
    </location>
</feature>
<feature type="transmembrane region" description="Helical" evidence="6">
    <location>
        <begin position="106"/>
        <end position="123"/>
    </location>
</feature>
<evidence type="ECO:0000256" key="2">
    <source>
        <dbReference type="ARBA" id="ARBA00022475"/>
    </source>
</evidence>
<name>A0AA37SSR8_9BACT</name>
<reference evidence="7" key="1">
    <citation type="journal article" date="2014" name="Int. J. Syst. Evol. Microbiol.">
        <title>Complete genome sequence of Corynebacterium casei LMG S-19264T (=DSM 44701T), isolated from a smear-ripened cheese.</title>
        <authorList>
            <consortium name="US DOE Joint Genome Institute (JGI-PGF)"/>
            <person name="Walter F."/>
            <person name="Albersmeier A."/>
            <person name="Kalinowski J."/>
            <person name="Ruckert C."/>
        </authorList>
    </citation>
    <scope>NUCLEOTIDE SEQUENCE</scope>
    <source>
        <strain evidence="7">NBRC 108769</strain>
    </source>
</reference>
<comment type="caution">
    <text evidence="7">The sequence shown here is derived from an EMBL/GenBank/DDBJ whole genome shotgun (WGS) entry which is preliminary data.</text>
</comment>
<feature type="transmembrane region" description="Helical" evidence="6">
    <location>
        <begin position="346"/>
        <end position="366"/>
    </location>
</feature>
<feature type="transmembrane region" description="Helical" evidence="6">
    <location>
        <begin position="372"/>
        <end position="390"/>
    </location>
</feature>
<reference evidence="7" key="2">
    <citation type="submission" date="2023-01" db="EMBL/GenBank/DDBJ databases">
        <title>Draft genome sequence of Portibacter lacus strain NBRC 108769.</title>
        <authorList>
            <person name="Sun Q."/>
            <person name="Mori K."/>
        </authorList>
    </citation>
    <scope>NUCLEOTIDE SEQUENCE</scope>
    <source>
        <strain evidence="7">NBRC 108769</strain>
    </source>
</reference>
<dbReference type="Proteomes" id="UP001156666">
    <property type="component" value="Unassembled WGS sequence"/>
</dbReference>
<evidence type="ECO:0000256" key="3">
    <source>
        <dbReference type="ARBA" id="ARBA00022692"/>
    </source>
</evidence>
<feature type="transmembrane region" description="Helical" evidence="6">
    <location>
        <begin position="24"/>
        <end position="49"/>
    </location>
</feature>
<accession>A0AA37SSR8</accession>
<feature type="transmembrane region" description="Helical" evidence="6">
    <location>
        <begin position="129"/>
        <end position="146"/>
    </location>
</feature>
<evidence type="ECO:0008006" key="9">
    <source>
        <dbReference type="Google" id="ProtNLM"/>
    </source>
</evidence>
<keyword evidence="3 6" id="KW-0812">Transmembrane</keyword>
<proteinExistence type="predicted"/>
<evidence type="ECO:0000313" key="8">
    <source>
        <dbReference type="Proteomes" id="UP001156666"/>
    </source>
</evidence>
<comment type="subcellular location">
    <subcellularLocation>
        <location evidence="1">Cell membrane</location>
        <topology evidence="1">Multi-pass membrane protein</topology>
    </subcellularLocation>
</comment>
<protein>
    <recommendedName>
        <fullName evidence="9">Polysaccharide biosynthesis protein</fullName>
    </recommendedName>
</protein>
<dbReference type="InterPro" id="IPR050833">
    <property type="entry name" value="Poly_Biosynth_Transport"/>
</dbReference>
<feature type="transmembrane region" description="Helical" evidence="6">
    <location>
        <begin position="402"/>
        <end position="422"/>
    </location>
</feature>
<dbReference type="PANTHER" id="PTHR30250:SF11">
    <property type="entry name" value="O-ANTIGEN TRANSPORTER-RELATED"/>
    <property type="match status" value="1"/>
</dbReference>
<keyword evidence="5 6" id="KW-0472">Membrane</keyword>
<dbReference type="AlphaFoldDB" id="A0AA37SSR8"/>
<evidence type="ECO:0000256" key="6">
    <source>
        <dbReference type="SAM" id="Phobius"/>
    </source>
</evidence>